<feature type="compositionally biased region" description="Acidic residues" evidence="1">
    <location>
        <begin position="74"/>
        <end position="102"/>
    </location>
</feature>
<name>A0A4T3EZ88_9SPHN</name>
<dbReference type="EMBL" id="SSHH01000002">
    <property type="protein sequence ID" value="TIX50059.1"/>
    <property type="molecule type" value="Genomic_DNA"/>
</dbReference>
<evidence type="ECO:0000313" key="2">
    <source>
        <dbReference type="EMBL" id="TIX50059.1"/>
    </source>
</evidence>
<gene>
    <name evidence="2" type="ORF">E5222_07100</name>
</gene>
<accession>A0A4T3EZ88</accession>
<evidence type="ECO:0000256" key="1">
    <source>
        <dbReference type="SAM" id="MobiDB-lite"/>
    </source>
</evidence>
<proteinExistence type="predicted"/>
<organism evidence="2 3">
    <name type="scientific">Alteraurantiacibacter aquimixticola</name>
    <dbReference type="NCBI Taxonomy" id="2489173"/>
    <lineage>
        <taxon>Bacteria</taxon>
        <taxon>Pseudomonadati</taxon>
        <taxon>Pseudomonadota</taxon>
        <taxon>Alphaproteobacteria</taxon>
        <taxon>Sphingomonadales</taxon>
        <taxon>Erythrobacteraceae</taxon>
        <taxon>Alteraurantiacibacter</taxon>
    </lineage>
</organism>
<comment type="caution">
    <text evidence="2">The sequence shown here is derived from an EMBL/GenBank/DDBJ whole genome shotgun (WGS) entry which is preliminary data.</text>
</comment>
<sequence length="140" mass="14618">MKPKSALAFAAVFVFLALMIVGGEDRSGLAGNVTGMVESDWEEGGSDADNAPRLAARPAGEVDQQPSGGGWGEDSGDDFWESDSDGWDDAEADQDLSGEDDGLASNGDGPARNSSDVPRGADIVERSRANMAEDIRRALN</sequence>
<feature type="region of interest" description="Disordered" evidence="1">
    <location>
        <begin position="39"/>
        <end position="140"/>
    </location>
</feature>
<dbReference type="Proteomes" id="UP000309389">
    <property type="component" value="Unassembled WGS sequence"/>
</dbReference>
<feature type="compositionally biased region" description="Basic and acidic residues" evidence="1">
    <location>
        <begin position="122"/>
        <end position="140"/>
    </location>
</feature>
<protein>
    <submittedName>
        <fullName evidence="2">Uncharacterized protein</fullName>
    </submittedName>
</protein>
<keyword evidence="3" id="KW-1185">Reference proteome</keyword>
<dbReference type="AlphaFoldDB" id="A0A4T3EZ88"/>
<dbReference type="RefSeq" id="WP_136693079.1">
    <property type="nucleotide sequence ID" value="NZ_SSHH01000002.1"/>
</dbReference>
<evidence type="ECO:0000313" key="3">
    <source>
        <dbReference type="Proteomes" id="UP000309389"/>
    </source>
</evidence>
<reference evidence="2 3" key="1">
    <citation type="submission" date="2019-04" db="EMBL/GenBank/DDBJ databases">
        <title>Altererythrobacter aquimixticola sp. nov., isolated from sediment of junction between the ocean and a freshwater spring.</title>
        <authorList>
            <person name="Yoon J.-H."/>
        </authorList>
    </citation>
    <scope>NUCLEOTIDE SEQUENCE [LARGE SCALE GENOMIC DNA]</scope>
    <source>
        <strain evidence="2 3">SSKS-13</strain>
    </source>
</reference>